<organism evidence="8 9">
    <name type="scientific">Dimorphilus gyrociliatus</name>
    <dbReference type="NCBI Taxonomy" id="2664684"/>
    <lineage>
        <taxon>Eukaryota</taxon>
        <taxon>Metazoa</taxon>
        <taxon>Spiralia</taxon>
        <taxon>Lophotrochozoa</taxon>
        <taxon>Annelida</taxon>
        <taxon>Polychaeta</taxon>
        <taxon>Polychaeta incertae sedis</taxon>
        <taxon>Dinophilidae</taxon>
        <taxon>Dimorphilus</taxon>
    </lineage>
</organism>
<evidence type="ECO:0000256" key="2">
    <source>
        <dbReference type="ARBA" id="ARBA00022723"/>
    </source>
</evidence>
<comment type="caution">
    <text evidence="8">The sequence shown here is derived from an EMBL/GenBank/DDBJ whole genome shotgun (WGS) entry which is preliminary data.</text>
</comment>
<name>A0A7I8V9X6_9ANNE</name>
<dbReference type="InterPro" id="IPR011706">
    <property type="entry name" value="Cu-oxidase_C"/>
</dbReference>
<gene>
    <name evidence="8" type="ORF">DGYR_LOCUS1229</name>
</gene>
<dbReference type="Gene3D" id="2.60.40.420">
    <property type="entry name" value="Cupredoxins - blue copper proteins"/>
    <property type="match status" value="3"/>
</dbReference>
<accession>A0A7I8V9X6</accession>
<keyword evidence="2" id="KW-0479">Metal-binding</keyword>
<sequence length="592" mass="67928">MRDTMTFYGKNGTERVFVNKENRLQIKGSRQLVDFNDVITADGYEQKVLTINGRFPGPNINVMFGSRIIIHVTNKLEEMTSIHFHGIHQKRTPWMDGVGMITQCPIQPGEQYTYDFMGEPVGTHAYHGHFREHSALGLYGMFVVHENLPLLPQIPLVISEWYHNIQVLYNNLTRANINWPPFNNQLKYSLDGTATSDVKYSGGLINGKGQQSKNIGYLPKAEFILHPRKYHRFRLFMASHEFAYQISIDNHHLILIAVGGNLIEAVKLQSIIAFPGESFDFLVAATRRPGLYWLRARTLSIKDEHSSLREEILGVVRYTNYVGNQSEPSTNDYKCTEENVCLIFNCPWKSYPSEYHSRCISLNQIKSLRRSNSKFKLYSFHSEETERFSLNIQFFNGKATINGKYFKSPSVTFWEDYKTNSKLCDECKTTVCECLNVMDLPYGKTIEILLTNVKGKELNEGKISYVHHPFHMHGHHFEVLKVGFADQYKNGTWVGNSKDIVCNNEYCTRARLIIAIKDLNYENPALVDTVNVPAGGYALIRFQTNNPGYWLGHCHLFFHVVEGMAIVFREGEREGFIPTPKNISQVCSKVKN</sequence>
<dbReference type="EMBL" id="CAJFCJ010000002">
    <property type="protein sequence ID" value="CAD5112020.1"/>
    <property type="molecule type" value="Genomic_DNA"/>
</dbReference>
<feature type="domain" description="Plastocyanin-like" evidence="7">
    <location>
        <begin position="40"/>
        <end position="146"/>
    </location>
</feature>
<evidence type="ECO:0000259" key="6">
    <source>
        <dbReference type="Pfam" id="PF07731"/>
    </source>
</evidence>
<feature type="domain" description="Plastocyanin-like" evidence="5">
    <location>
        <begin position="155"/>
        <end position="302"/>
    </location>
</feature>
<keyword evidence="3" id="KW-0560">Oxidoreductase</keyword>
<reference evidence="8 9" key="1">
    <citation type="submission" date="2020-08" db="EMBL/GenBank/DDBJ databases">
        <authorList>
            <person name="Hejnol A."/>
        </authorList>
    </citation>
    <scope>NUCLEOTIDE SEQUENCE [LARGE SCALE GENOMIC DNA]</scope>
</reference>
<evidence type="ECO:0000259" key="5">
    <source>
        <dbReference type="Pfam" id="PF00394"/>
    </source>
</evidence>
<evidence type="ECO:0000259" key="7">
    <source>
        <dbReference type="Pfam" id="PF07732"/>
    </source>
</evidence>
<dbReference type="GO" id="GO:0005886">
    <property type="term" value="C:plasma membrane"/>
    <property type="evidence" value="ECO:0007669"/>
    <property type="project" value="TreeGrafter"/>
</dbReference>
<dbReference type="Pfam" id="PF07732">
    <property type="entry name" value="Cu-oxidase_3"/>
    <property type="match status" value="1"/>
</dbReference>
<dbReference type="InterPro" id="IPR011707">
    <property type="entry name" value="Cu-oxidase-like_N"/>
</dbReference>
<keyword evidence="9" id="KW-1185">Reference proteome</keyword>
<dbReference type="InterPro" id="IPR045087">
    <property type="entry name" value="Cu-oxidase_fam"/>
</dbReference>
<evidence type="ECO:0000313" key="9">
    <source>
        <dbReference type="Proteomes" id="UP000549394"/>
    </source>
</evidence>
<dbReference type="GO" id="GO:0005507">
    <property type="term" value="F:copper ion binding"/>
    <property type="evidence" value="ECO:0007669"/>
    <property type="project" value="InterPro"/>
</dbReference>
<dbReference type="Proteomes" id="UP000549394">
    <property type="component" value="Unassembled WGS sequence"/>
</dbReference>
<dbReference type="PANTHER" id="PTHR11709:SF394">
    <property type="entry name" value="FI03373P-RELATED"/>
    <property type="match status" value="1"/>
</dbReference>
<dbReference type="InterPro" id="IPR008972">
    <property type="entry name" value="Cupredoxin"/>
</dbReference>
<comment type="similarity">
    <text evidence="1">Belongs to the multicopper oxidase family.</text>
</comment>
<evidence type="ECO:0000256" key="4">
    <source>
        <dbReference type="ARBA" id="ARBA00023008"/>
    </source>
</evidence>
<feature type="domain" description="Plastocyanin-like" evidence="6">
    <location>
        <begin position="426"/>
        <end position="572"/>
    </location>
</feature>
<dbReference type="GO" id="GO:0006826">
    <property type="term" value="P:iron ion transport"/>
    <property type="evidence" value="ECO:0007669"/>
    <property type="project" value="TreeGrafter"/>
</dbReference>
<dbReference type="PANTHER" id="PTHR11709">
    <property type="entry name" value="MULTI-COPPER OXIDASE"/>
    <property type="match status" value="1"/>
</dbReference>
<keyword evidence="4" id="KW-0186">Copper</keyword>
<dbReference type="CDD" id="cd13858">
    <property type="entry name" value="CuRO_1_tcLCC2_insect_like"/>
    <property type="match status" value="1"/>
</dbReference>
<evidence type="ECO:0000256" key="3">
    <source>
        <dbReference type="ARBA" id="ARBA00023002"/>
    </source>
</evidence>
<protein>
    <submittedName>
        <fullName evidence="8">DgyrCDS1270</fullName>
    </submittedName>
</protein>
<dbReference type="SUPFAM" id="SSF49503">
    <property type="entry name" value="Cupredoxins"/>
    <property type="match status" value="3"/>
</dbReference>
<dbReference type="Pfam" id="PF07731">
    <property type="entry name" value="Cu-oxidase_2"/>
    <property type="match status" value="1"/>
</dbReference>
<dbReference type="AlphaFoldDB" id="A0A7I8V9X6"/>
<dbReference type="OrthoDB" id="2121828at2759"/>
<evidence type="ECO:0000256" key="1">
    <source>
        <dbReference type="ARBA" id="ARBA00010609"/>
    </source>
</evidence>
<dbReference type="InterPro" id="IPR001117">
    <property type="entry name" value="Cu-oxidase_2nd"/>
</dbReference>
<dbReference type="GO" id="GO:0016491">
    <property type="term" value="F:oxidoreductase activity"/>
    <property type="evidence" value="ECO:0007669"/>
    <property type="project" value="UniProtKB-KW"/>
</dbReference>
<dbReference type="PROSITE" id="PS00080">
    <property type="entry name" value="MULTICOPPER_OXIDASE2"/>
    <property type="match status" value="1"/>
</dbReference>
<evidence type="ECO:0000313" key="8">
    <source>
        <dbReference type="EMBL" id="CAD5112020.1"/>
    </source>
</evidence>
<proteinExistence type="inferred from homology"/>
<dbReference type="Pfam" id="PF00394">
    <property type="entry name" value="Cu-oxidase"/>
    <property type="match status" value="1"/>
</dbReference>
<dbReference type="InterPro" id="IPR002355">
    <property type="entry name" value="Cu_oxidase_Cu_BS"/>
</dbReference>